<dbReference type="AlphaFoldDB" id="A0A1B6M804"/>
<feature type="region of interest" description="Disordered" evidence="1">
    <location>
        <begin position="242"/>
        <end position="282"/>
    </location>
</feature>
<feature type="compositionally biased region" description="Polar residues" evidence="1">
    <location>
        <begin position="126"/>
        <end position="138"/>
    </location>
</feature>
<keyword evidence="2" id="KW-0732">Signal</keyword>
<name>A0A1B6M804_9HEMI</name>
<gene>
    <name evidence="3" type="ORF">g.6012</name>
</gene>
<reference evidence="3" key="1">
    <citation type="submission" date="2015-11" db="EMBL/GenBank/DDBJ databases">
        <title>De novo transcriptome assembly of four potential Pierce s Disease insect vectors from Arizona vineyards.</title>
        <authorList>
            <person name="Tassone E.E."/>
        </authorList>
    </citation>
    <scope>NUCLEOTIDE SEQUENCE</scope>
</reference>
<evidence type="ECO:0000256" key="1">
    <source>
        <dbReference type="SAM" id="MobiDB-lite"/>
    </source>
</evidence>
<evidence type="ECO:0000256" key="2">
    <source>
        <dbReference type="SAM" id="SignalP"/>
    </source>
</evidence>
<dbReference type="EMBL" id="GEBQ01007924">
    <property type="protein sequence ID" value="JAT32053.1"/>
    <property type="molecule type" value="Transcribed_RNA"/>
</dbReference>
<feature type="chain" id="PRO_5008587996" evidence="2">
    <location>
        <begin position="20"/>
        <end position="282"/>
    </location>
</feature>
<feature type="region of interest" description="Disordered" evidence="1">
    <location>
        <begin position="177"/>
        <end position="225"/>
    </location>
</feature>
<feature type="compositionally biased region" description="Polar residues" evidence="1">
    <location>
        <begin position="145"/>
        <end position="157"/>
    </location>
</feature>
<feature type="region of interest" description="Disordered" evidence="1">
    <location>
        <begin position="126"/>
        <end position="157"/>
    </location>
</feature>
<feature type="non-terminal residue" evidence="3">
    <location>
        <position position="282"/>
    </location>
</feature>
<organism evidence="3">
    <name type="scientific">Graphocephala atropunctata</name>
    <dbReference type="NCBI Taxonomy" id="36148"/>
    <lineage>
        <taxon>Eukaryota</taxon>
        <taxon>Metazoa</taxon>
        <taxon>Ecdysozoa</taxon>
        <taxon>Arthropoda</taxon>
        <taxon>Hexapoda</taxon>
        <taxon>Insecta</taxon>
        <taxon>Pterygota</taxon>
        <taxon>Neoptera</taxon>
        <taxon>Paraneoptera</taxon>
        <taxon>Hemiptera</taxon>
        <taxon>Auchenorrhyncha</taxon>
        <taxon>Membracoidea</taxon>
        <taxon>Cicadellidae</taxon>
        <taxon>Cicadellinae</taxon>
        <taxon>Cicadellini</taxon>
        <taxon>Graphocephala</taxon>
    </lineage>
</organism>
<accession>A0A1B6M804</accession>
<evidence type="ECO:0000313" key="3">
    <source>
        <dbReference type="EMBL" id="JAT32053.1"/>
    </source>
</evidence>
<protein>
    <submittedName>
        <fullName evidence="3">Uncharacterized protein</fullName>
    </submittedName>
</protein>
<proteinExistence type="predicted"/>
<feature type="signal peptide" evidence="2">
    <location>
        <begin position="1"/>
        <end position="19"/>
    </location>
</feature>
<sequence length="282" mass="30713">MPGKILTMIPLYFLPLTVAWPLPQRPPTTLSQFIDNCLEVDLAEVEDLKKNLLHELSSNGIVTNSDPSLEIFEELWHHLNLLQSRLPENSVLKTKLVHAFRILIAAVYQAHGALVFKDNVHKENVDNCTSKSDSQTHNSNEEETNSVNPCRDSNSNKKYAYNYVPTTELSVNITVKESNESDNEPEASDNQQIIIRYPNDIRLVDDNKGQENSTEDTNTSNVSSAFTPSASVSLLIHSESTTVLSTSAPSTSAPSSSAPSSSAPSSSAPSTSVPDTSAPSTS</sequence>
<feature type="compositionally biased region" description="Polar residues" evidence="1">
    <location>
        <begin position="210"/>
        <end position="225"/>
    </location>
</feature>